<dbReference type="Proteomes" id="UP000000486">
    <property type="component" value="Chromosome"/>
</dbReference>
<organism evidence="7 8">
    <name type="scientific">Listeria monocytogenes serotype 4a (strain M7)</name>
    <dbReference type="NCBI Taxonomy" id="1030009"/>
    <lineage>
        <taxon>Bacteria</taxon>
        <taxon>Bacillati</taxon>
        <taxon>Bacillota</taxon>
        <taxon>Bacilli</taxon>
        <taxon>Bacillales</taxon>
        <taxon>Listeriaceae</taxon>
        <taxon>Listeria</taxon>
    </lineage>
</organism>
<reference evidence="7 8" key="1">
    <citation type="journal article" date="2011" name="J. Bacteriol.">
        <title>Genome sequence of the nonpathogenic Listeria monocytogenes serovar 4a strain M7.</title>
        <authorList>
            <person name="Chen J."/>
            <person name="Xia Y."/>
            <person name="Cheng C."/>
            <person name="Fang C."/>
            <person name="Shan Y."/>
            <person name="Jin G."/>
            <person name="Fang W."/>
        </authorList>
    </citation>
    <scope>NUCLEOTIDE SEQUENCE [LARGE SCALE GENOMIC DNA]</scope>
    <source>
        <strain evidence="7 8">M7</strain>
    </source>
</reference>
<evidence type="ECO:0000313" key="7">
    <source>
        <dbReference type="EMBL" id="AEH92683.1"/>
    </source>
</evidence>
<accession>A0A0E0UX37</accession>
<keyword evidence="4" id="KW-0720">Serine protease</keyword>
<dbReference type="GO" id="GO:0004176">
    <property type="term" value="F:ATP-dependent peptidase activity"/>
    <property type="evidence" value="ECO:0007669"/>
    <property type="project" value="InterPro"/>
</dbReference>
<keyword evidence="5" id="KW-0732">Signal</keyword>
<evidence type="ECO:0000313" key="8">
    <source>
        <dbReference type="Proteomes" id="UP000000486"/>
    </source>
</evidence>
<dbReference type="NCBIfam" id="TIGR00706">
    <property type="entry name" value="SppA_dom"/>
    <property type="match status" value="1"/>
</dbReference>
<dbReference type="InterPro" id="IPR047272">
    <property type="entry name" value="S49_SppA_C"/>
</dbReference>
<name>A0A0E0UX37_LISMM</name>
<sequence length="337" mass="36679">MNAKRWVALGIVFALLIVSALAKFTSSQIASTEESSPTFVESLFADTGELTETVIEEGGDDTIAVLSVDGTIQDTGDSGSLLGGGGYDHSFFMQQLEQVRNDDYIQGVLLYVNSPGGGVMESAQIRDKILQIQKERNIPFYVSMGSMAASGGYYISAPADKIFASKETLTGSLGVIMQGYDYSELMKKLGVSDNTIKSGEYKDIMSGTRPMTEDEKKIMQSMIDDSYNEFVKVVAKGRGMSAEKVRKIADGRIYDGRQAKENGLIDEFGYQEDALEALKKEQGLADATVIQYDAPEDFSSLFSVAAQKISGQNADISQLIKLTGTLKAPRMMYLYGE</sequence>
<feature type="signal peptide" evidence="5">
    <location>
        <begin position="1"/>
        <end position="22"/>
    </location>
</feature>
<dbReference type="AlphaFoldDB" id="A0A0E0UX37"/>
<keyword evidence="2 7" id="KW-0645">Protease</keyword>
<evidence type="ECO:0000259" key="6">
    <source>
        <dbReference type="Pfam" id="PF01343"/>
    </source>
</evidence>
<dbReference type="KEGG" id="lmq:LMM7_1678"/>
<dbReference type="HOGENOM" id="CLU_046540_0_1_9"/>
<evidence type="ECO:0000256" key="3">
    <source>
        <dbReference type="ARBA" id="ARBA00022801"/>
    </source>
</evidence>
<dbReference type="PATRIC" id="fig|1030009.3.peg.1666"/>
<dbReference type="InterPro" id="IPR001907">
    <property type="entry name" value="ClpP"/>
</dbReference>
<dbReference type="RefSeq" id="WP_003730655.1">
    <property type="nucleotide sequence ID" value="NC_017537.1"/>
</dbReference>
<dbReference type="GO" id="GO:0006508">
    <property type="term" value="P:proteolysis"/>
    <property type="evidence" value="ECO:0007669"/>
    <property type="project" value="UniProtKB-KW"/>
</dbReference>
<dbReference type="EMBL" id="CP002816">
    <property type="protein sequence ID" value="AEH92683.1"/>
    <property type="molecule type" value="Genomic_DNA"/>
</dbReference>
<evidence type="ECO:0000256" key="4">
    <source>
        <dbReference type="ARBA" id="ARBA00022825"/>
    </source>
</evidence>
<gene>
    <name evidence="7" type="ordered locus">LMM7_1678</name>
</gene>
<dbReference type="PANTHER" id="PTHR42987">
    <property type="entry name" value="PEPTIDASE S49"/>
    <property type="match status" value="1"/>
</dbReference>
<dbReference type="Gene3D" id="3.90.226.10">
    <property type="entry name" value="2-enoyl-CoA Hydratase, Chain A, domain 1"/>
    <property type="match status" value="2"/>
</dbReference>
<protein>
    <submittedName>
        <fullName evidence="7">Putative protease</fullName>
    </submittedName>
</protein>
<evidence type="ECO:0000256" key="5">
    <source>
        <dbReference type="SAM" id="SignalP"/>
    </source>
</evidence>
<dbReference type="CDD" id="cd07023">
    <property type="entry name" value="S49_Sppa_N_C"/>
    <property type="match status" value="1"/>
</dbReference>
<dbReference type="Pfam" id="PF01343">
    <property type="entry name" value="Peptidase_S49"/>
    <property type="match status" value="1"/>
</dbReference>
<keyword evidence="3" id="KW-0378">Hydrolase</keyword>
<comment type="similarity">
    <text evidence="1">Belongs to the peptidase S49 family.</text>
</comment>
<proteinExistence type="inferred from homology"/>
<dbReference type="InterPro" id="IPR004635">
    <property type="entry name" value="Pept_S49_SppA"/>
</dbReference>
<dbReference type="PRINTS" id="PR00127">
    <property type="entry name" value="CLPPROTEASEP"/>
</dbReference>
<dbReference type="InterPro" id="IPR002142">
    <property type="entry name" value="Peptidase_S49"/>
</dbReference>
<feature type="chain" id="PRO_5039316968" evidence="5">
    <location>
        <begin position="23"/>
        <end position="337"/>
    </location>
</feature>
<dbReference type="SUPFAM" id="SSF52096">
    <property type="entry name" value="ClpP/crotonase"/>
    <property type="match status" value="1"/>
</dbReference>
<dbReference type="PANTHER" id="PTHR42987:SF7">
    <property type="entry name" value="SIGNAL PEPTIDE PEPTIDASE SPPA-RELATED"/>
    <property type="match status" value="1"/>
</dbReference>
<evidence type="ECO:0000256" key="1">
    <source>
        <dbReference type="ARBA" id="ARBA00008683"/>
    </source>
</evidence>
<evidence type="ECO:0000256" key="2">
    <source>
        <dbReference type="ARBA" id="ARBA00022670"/>
    </source>
</evidence>
<dbReference type="GO" id="GO:0004252">
    <property type="term" value="F:serine-type endopeptidase activity"/>
    <property type="evidence" value="ECO:0007669"/>
    <property type="project" value="InterPro"/>
</dbReference>
<dbReference type="InterPro" id="IPR029045">
    <property type="entry name" value="ClpP/crotonase-like_dom_sf"/>
</dbReference>
<feature type="domain" description="Peptidase S49" evidence="6">
    <location>
        <begin position="133"/>
        <end position="284"/>
    </location>
</feature>